<dbReference type="Gene3D" id="3.10.450.10">
    <property type="match status" value="1"/>
</dbReference>
<dbReference type="InterPro" id="IPR053128">
    <property type="entry name" value="Cystatin-like"/>
</dbReference>
<evidence type="ECO:0000313" key="4">
    <source>
        <dbReference type="EMBL" id="KAG2425103.1"/>
    </source>
</evidence>
<dbReference type="PANTHER" id="PTHR12319">
    <property type="entry name" value="CYSTATIN-RELATED"/>
    <property type="match status" value="1"/>
</dbReference>
<gene>
    <name evidence="4" type="ORF">HXX76_014012</name>
</gene>
<feature type="signal peptide" evidence="2">
    <location>
        <begin position="1"/>
        <end position="20"/>
    </location>
</feature>
<organism evidence="4 5">
    <name type="scientific">Chlamydomonas incerta</name>
    <dbReference type="NCBI Taxonomy" id="51695"/>
    <lineage>
        <taxon>Eukaryota</taxon>
        <taxon>Viridiplantae</taxon>
        <taxon>Chlorophyta</taxon>
        <taxon>core chlorophytes</taxon>
        <taxon>Chlorophyceae</taxon>
        <taxon>CS clade</taxon>
        <taxon>Chlamydomonadales</taxon>
        <taxon>Chlamydomonadaceae</taxon>
        <taxon>Chlamydomonas</taxon>
    </lineage>
</organism>
<dbReference type="InterPro" id="IPR046350">
    <property type="entry name" value="Cystatin_sf"/>
</dbReference>
<proteinExistence type="predicted"/>
<accession>A0A835SKD4</accession>
<evidence type="ECO:0000256" key="1">
    <source>
        <dbReference type="ARBA" id="ARBA00022704"/>
    </source>
</evidence>
<dbReference type="InterPro" id="IPR000010">
    <property type="entry name" value="Cystatin_dom"/>
</dbReference>
<dbReference type="GO" id="GO:0004869">
    <property type="term" value="F:cysteine-type endopeptidase inhibitor activity"/>
    <property type="evidence" value="ECO:0007669"/>
    <property type="project" value="UniProtKB-KW"/>
</dbReference>
<evidence type="ECO:0000259" key="3">
    <source>
        <dbReference type="SMART" id="SM00043"/>
    </source>
</evidence>
<dbReference type="EMBL" id="JAEHOC010000059">
    <property type="protein sequence ID" value="KAG2425103.1"/>
    <property type="molecule type" value="Genomic_DNA"/>
</dbReference>
<keyword evidence="1" id="KW-0789">Thiol protease inhibitor</keyword>
<dbReference type="OrthoDB" id="1908104at2759"/>
<evidence type="ECO:0000313" key="5">
    <source>
        <dbReference type="Proteomes" id="UP000650467"/>
    </source>
</evidence>
<dbReference type="SUPFAM" id="SSF54403">
    <property type="entry name" value="Cystatin/monellin"/>
    <property type="match status" value="1"/>
</dbReference>
<dbReference type="Pfam" id="PF16845">
    <property type="entry name" value="SQAPI"/>
    <property type="match status" value="1"/>
</dbReference>
<reference evidence="4" key="1">
    <citation type="journal article" date="2020" name="bioRxiv">
        <title>Comparative genomics of Chlamydomonas.</title>
        <authorList>
            <person name="Craig R.J."/>
            <person name="Hasan A.R."/>
            <person name="Ness R.W."/>
            <person name="Keightley P.D."/>
        </authorList>
    </citation>
    <scope>NUCLEOTIDE SEQUENCE</scope>
    <source>
        <strain evidence="4">SAG 7.73</strain>
    </source>
</reference>
<dbReference type="CDD" id="cd00042">
    <property type="entry name" value="CY"/>
    <property type="match status" value="1"/>
</dbReference>
<keyword evidence="2" id="KW-0732">Signal</keyword>
<dbReference type="Proteomes" id="UP000650467">
    <property type="component" value="Unassembled WGS sequence"/>
</dbReference>
<sequence length="135" mass="13854">MAKRLFIVLAAFVMLNAAAATIVGGSSKANVADPDVVNAANFVVSSANTNACSGLCAGLKKDGELKLVKVISASTQVVAGVNVHLELLMADDAGKQTVVTSTVWSRPWLAAKNDAANPATQITALTFKPLDGTLE</sequence>
<feature type="chain" id="PRO_5032647328" description="Cystatin domain-containing protein" evidence="2">
    <location>
        <begin position="21"/>
        <end position="135"/>
    </location>
</feature>
<evidence type="ECO:0000256" key="2">
    <source>
        <dbReference type="SAM" id="SignalP"/>
    </source>
</evidence>
<dbReference type="SMART" id="SM00043">
    <property type="entry name" value="CY"/>
    <property type="match status" value="1"/>
</dbReference>
<dbReference type="AlphaFoldDB" id="A0A835SKD4"/>
<comment type="caution">
    <text evidence="4">The sequence shown here is derived from an EMBL/GenBank/DDBJ whole genome shotgun (WGS) entry which is preliminary data.</text>
</comment>
<keyword evidence="1" id="KW-0646">Protease inhibitor</keyword>
<feature type="domain" description="Cystatin" evidence="3">
    <location>
        <begin position="21"/>
        <end position="120"/>
    </location>
</feature>
<name>A0A835SKD4_CHLIN</name>
<keyword evidence="5" id="KW-1185">Reference proteome</keyword>
<protein>
    <recommendedName>
        <fullName evidence="3">Cystatin domain-containing protein</fullName>
    </recommendedName>
</protein>
<dbReference type="PANTHER" id="PTHR12319:SF2">
    <property type="entry name" value="CYSTATIN-LIKE PROTEIN-RELATED"/>
    <property type="match status" value="1"/>
</dbReference>